<protein>
    <submittedName>
        <fullName evidence="2">ATPase</fullName>
    </submittedName>
</protein>
<dbReference type="Pfam" id="PF05673">
    <property type="entry name" value="DUF815"/>
    <property type="match status" value="1"/>
</dbReference>
<dbReference type="EMBL" id="CP000116">
    <property type="protein sequence ID" value="AAZ95981.1"/>
    <property type="molecule type" value="Genomic_DNA"/>
</dbReference>
<dbReference type="PANTHER" id="PTHR42935">
    <property type="entry name" value="SLR0930 PROTEIN"/>
    <property type="match status" value="1"/>
</dbReference>
<evidence type="ECO:0000259" key="1">
    <source>
        <dbReference type="SMART" id="SM00382"/>
    </source>
</evidence>
<dbReference type="KEGG" id="tbd:Tbd_0028"/>
<gene>
    <name evidence="2" type="ordered locus">Tbd_0028</name>
</gene>
<dbReference type="RefSeq" id="WP_011310541.1">
    <property type="nucleotide sequence ID" value="NC_007404.1"/>
</dbReference>
<dbReference type="PANTHER" id="PTHR42935:SF1">
    <property type="entry name" value="SLR0930 PROTEIN"/>
    <property type="match status" value="1"/>
</dbReference>
<organism evidence="2 3">
    <name type="scientific">Thiobacillus denitrificans (strain ATCC 25259 / T1)</name>
    <dbReference type="NCBI Taxonomy" id="292415"/>
    <lineage>
        <taxon>Bacteria</taxon>
        <taxon>Pseudomonadati</taxon>
        <taxon>Pseudomonadota</taxon>
        <taxon>Betaproteobacteria</taxon>
        <taxon>Nitrosomonadales</taxon>
        <taxon>Thiobacillaceae</taxon>
        <taxon>Thiobacillus</taxon>
    </lineage>
</organism>
<evidence type="ECO:0000313" key="3">
    <source>
        <dbReference type="Proteomes" id="UP000008291"/>
    </source>
</evidence>
<proteinExistence type="predicted"/>
<dbReference type="STRING" id="292415.Tbd_0028"/>
<dbReference type="OrthoDB" id="9812140at2"/>
<dbReference type="InterPro" id="IPR008533">
    <property type="entry name" value="DUF815"/>
</dbReference>
<sequence length="280" mass="30532">MTDLASLLPRIERLLDRLDGPAAPPALDWKDVAAARWLAPSARFKPIAHPQRVALANLLAIDAQKQRVDANTRQFVAGRPANNVLLTGARGCGKSSLVKAVHAEYAGQGLRLIEVDKAGLTSLPDLFEVLAEADGYRFIVFIDDLSFAEHEAGYASLKAALDGSLAGPSDNVLIYATSNRRHLMPEYMAENLETSYLGGEVRPGEAIEEKVSLSDRFGLWVSFHVIDQDTYLAIARHWVASLGGTLDAGFERAALQWAQGRGARNGRVASQFARDWVGRR</sequence>
<feature type="domain" description="AAA+ ATPase" evidence="1">
    <location>
        <begin position="80"/>
        <end position="208"/>
    </location>
</feature>
<dbReference type="eggNOG" id="COG2607">
    <property type="taxonomic scope" value="Bacteria"/>
</dbReference>
<dbReference type="CDD" id="cd00009">
    <property type="entry name" value="AAA"/>
    <property type="match status" value="1"/>
</dbReference>
<accession>Q3SMR0</accession>
<dbReference type="AlphaFoldDB" id="Q3SMR0"/>
<dbReference type="Gene3D" id="3.40.50.300">
    <property type="entry name" value="P-loop containing nucleotide triphosphate hydrolases"/>
    <property type="match status" value="1"/>
</dbReference>
<keyword evidence="3" id="KW-1185">Reference proteome</keyword>
<dbReference type="SUPFAM" id="SSF52540">
    <property type="entry name" value="P-loop containing nucleoside triphosphate hydrolases"/>
    <property type="match status" value="1"/>
</dbReference>
<dbReference type="InterPro" id="IPR027417">
    <property type="entry name" value="P-loop_NTPase"/>
</dbReference>
<dbReference type="SMART" id="SM00382">
    <property type="entry name" value="AAA"/>
    <property type="match status" value="1"/>
</dbReference>
<evidence type="ECO:0000313" key="2">
    <source>
        <dbReference type="EMBL" id="AAZ95981.1"/>
    </source>
</evidence>
<dbReference type="HOGENOM" id="CLU_039512_0_0_4"/>
<reference evidence="2 3" key="1">
    <citation type="journal article" date="2006" name="J. Bacteriol.">
        <title>The genome sequence of the obligately chemolithoautotrophic, facultatively anaerobic bacterium Thiobacillus denitrificans.</title>
        <authorList>
            <person name="Beller H.R."/>
            <person name="Chain P.S."/>
            <person name="Letain T.E."/>
            <person name="Chakicherla A."/>
            <person name="Larimer F.W."/>
            <person name="Richardson P.M."/>
            <person name="Coleman M.A."/>
            <person name="Wood A.P."/>
            <person name="Kelly D.P."/>
        </authorList>
    </citation>
    <scope>NUCLEOTIDE SEQUENCE [LARGE SCALE GENOMIC DNA]</scope>
    <source>
        <strain evidence="2 3">ATCC 25259</strain>
    </source>
</reference>
<dbReference type="InterPro" id="IPR003593">
    <property type="entry name" value="AAA+_ATPase"/>
</dbReference>
<dbReference type="Proteomes" id="UP000008291">
    <property type="component" value="Chromosome"/>
</dbReference>
<name>Q3SMR0_THIDA</name>